<keyword evidence="2" id="KW-1185">Reference proteome</keyword>
<dbReference type="EMBL" id="JAWDGP010007969">
    <property type="protein sequence ID" value="KAK3698686.1"/>
    <property type="molecule type" value="Genomic_DNA"/>
</dbReference>
<dbReference type="Proteomes" id="UP001283361">
    <property type="component" value="Unassembled WGS sequence"/>
</dbReference>
<name>A0AAE0XNA7_9GAST</name>
<protein>
    <submittedName>
        <fullName evidence="1">Uncharacterized protein</fullName>
    </submittedName>
</protein>
<accession>A0AAE0XNA7</accession>
<evidence type="ECO:0000313" key="2">
    <source>
        <dbReference type="Proteomes" id="UP001283361"/>
    </source>
</evidence>
<reference evidence="1" key="1">
    <citation type="journal article" date="2023" name="G3 (Bethesda)">
        <title>A reference genome for the long-term kleptoplast-retaining sea slug Elysia crispata morphotype clarki.</title>
        <authorList>
            <person name="Eastman K.E."/>
            <person name="Pendleton A.L."/>
            <person name="Shaikh M.A."/>
            <person name="Suttiyut T."/>
            <person name="Ogas R."/>
            <person name="Tomko P."/>
            <person name="Gavelis G."/>
            <person name="Widhalm J.R."/>
            <person name="Wisecaver J.H."/>
        </authorList>
    </citation>
    <scope>NUCLEOTIDE SEQUENCE</scope>
    <source>
        <strain evidence="1">ECLA1</strain>
    </source>
</reference>
<sequence length="103" mass="11757">MSAAFYNWGWIPGIRLKIQRGAQLTHLWGSINLFTERSEVYKYSQHTTHLVVPLFGDACVVSATSAALPIWITWSVCDAMRPIQLSRENVRHRAPQCSTRLQD</sequence>
<proteinExistence type="predicted"/>
<evidence type="ECO:0000313" key="1">
    <source>
        <dbReference type="EMBL" id="KAK3698686.1"/>
    </source>
</evidence>
<comment type="caution">
    <text evidence="1">The sequence shown here is derived from an EMBL/GenBank/DDBJ whole genome shotgun (WGS) entry which is preliminary data.</text>
</comment>
<dbReference type="AlphaFoldDB" id="A0AAE0XNA7"/>
<gene>
    <name evidence="1" type="ORF">RRG08_046188</name>
</gene>
<organism evidence="1 2">
    <name type="scientific">Elysia crispata</name>
    <name type="common">lettuce slug</name>
    <dbReference type="NCBI Taxonomy" id="231223"/>
    <lineage>
        <taxon>Eukaryota</taxon>
        <taxon>Metazoa</taxon>
        <taxon>Spiralia</taxon>
        <taxon>Lophotrochozoa</taxon>
        <taxon>Mollusca</taxon>
        <taxon>Gastropoda</taxon>
        <taxon>Heterobranchia</taxon>
        <taxon>Euthyneura</taxon>
        <taxon>Panpulmonata</taxon>
        <taxon>Sacoglossa</taxon>
        <taxon>Placobranchoidea</taxon>
        <taxon>Plakobranchidae</taxon>
        <taxon>Elysia</taxon>
    </lineage>
</organism>